<dbReference type="SUPFAM" id="SSF51445">
    <property type="entry name" value="(Trans)glycosidases"/>
    <property type="match status" value="1"/>
</dbReference>
<keyword evidence="3" id="KW-0326">Glycosidase</keyword>
<keyword evidence="2" id="KW-0378">Hydrolase</keyword>
<keyword evidence="4" id="KW-0462">Maltose metabolism</keyword>
<feature type="domain" description="Glycosyl hydrolase family 13 catalytic" evidence="6">
    <location>
        <begin position="23"/>
        <end position="457"/>
    </location>
</feature>
<evidence type="ECO:0000313" key="8">
    <source>
        <dbReference type="Proteomes" id="UP001383192"/>
    </source>
</evidence>
<dbReference type="Gene3D" id="3.90.400.10">
    <property type="entry name" value="Oligo-1,6-glucosidase, Domain 2"/>
    <property type="match status" value="1"/>
</dbReference>
<dbReference type="Gene3D" id="2.60.40.1180">
    <property type="entry name" value="Golgi alpha-mannosidase II"/>
    <property type="match status" value="1"/>
</dbReference>
<dbReference type="EMBL" id="JAYKXP010000021">
    <property type="protein sequence ID" value="KAK7047170.1"/>
    <property type="molecule type" value="Genomic_DNA"/>
</dbReference>
<dbReference type="SMART" id="SM00642">
    <property type="entry name" value="Aamy"/>
    <property type="match status" value="1"/>
</dbReference>
<name>A0AAW0D6T5_9AGAR</name>
<dbReference type="GO" id="GO:0004575">
    <property type="term" value="F:sucrose alpha-glucosidase activity"/>
    <property type="evidence" value="ECO:0007669"/>
    <property type="project" value="TreeGrafter"/>
</dbReference>
<evidence type="ECO:0000259" key="6">
    <source>
        <dbReference type="SMART" id="SM00642"/>
    </source>
</evidence>
<comment type="similarity">
    <text evidence="1">Belongs to the glycosyl hydrolase 13 family.</text>
</comment>
<dbReference type="PANTHER" id="PTHR10357:SF179">
    <property type="entry name" value="NEUTRAL AND BASIC AMINO ACID TRANSPORT PROTEIN RBAT"/>
    <property type="match status" value="1"/>
</dbReference>
<dbReference type="Pfam" id="PF00128">
    <property type="entry name" value="Alpha-amylase"/>
    <property type="match status" value="1"/>
</dbReference>
<feature type="compositionally biased region" description="Basic and acidic residues" evidence="5">
    <location>
        <begin position="137"/>
        <end position="150"/>
    </location>
</feature>
<accession>A0AAW0D6T5</accession>
<comment type="caution">
    <text evidence="7">The sequence shown here is derived from an EMBL/GenBank/DDBJ whole genome shotgun (WGS) entry which is preliminary data.</text>
</comment>
<dbReference type="FunFam" id="3.20.20.80:FF:000064">
    <property type="entry name" value="Oligo-1,6-glucosidase"/>
    <property type="match status" value="1"/>
</dbReference>
<evidence type="ECO:0000256" key="3">
    <source>
        <dbReference type="ARBA" id="ARBA00023295"/>
    </source>
</evidence>
<dbReference type="InterPro" id="IPR045857">
    <property type="entry name" value="O16G_dom_2"/>
</dbReference>
<protein>
    <recommendedName>
        <fullName evidence="6">Glycosyl hydrolase family 13 catalytic domain-containing protein</fullName>
    </recommendedName>
</protein>
<evidence type="ECO:0000256" key="2">
    <source>
        <dbReference type="ARBA" id="ARBA00022801"/>
    </source>
</evidence>
<dbReference type="InterPro" id="IPR013780">
    <property type="entry name" value="Glyco_hydro_b"/>
</dbReference>
<gene>
    <name evidence="7" type="ORF">VNI00_006836</name>
</gene>
<dbReference type="GO" id="GO:0000025">
    <property type="term" value="P:maltose catabolic process"/>
    <property type="evidence" value="ECO:0007669"/>
    <property type="project" value="TreeGrafter"/>
</dbReference>
<dbReference type="GO" id="GO:0033934">
    <property type="term" value="F:glucan 1,4-alpha-maltotriohydrolase activity"/>
    <property type="evidence" value="ECO:0007669"/>
    <property type="project" value="TreeGrafter"/>
</dbReference>
<evidence type="ECO:0000256" key="5">
    <source>
        <dbReference type="SAM" id="MobiDB-lite"/>
    </source>
</evidence>
<dbReference type="InterPro" id="IPR017853">
    <property type="entry name" value="GH"/>
</dbReference>
<dbReference type="GO" id="GO:0004574">
    <property type="term" value="F:oligo-1,6-glucosidase activity"/>
    <property type="evidence" value="ECO:0007669"/>
    <property type="project" value="TreeGrafter"/>
</dbReference>
<dbReference type="InterPro" id="IPR006047">
    <property type="entry name" value="GH13_cat_dom"/>
</dbReference>
<dbReference type="PANTHER" id="PTHR10357">
    <property type="entry name" value="ALPHA-AMYLASE FAMILY MEMBER"/>
    <property type="match status" value="1"/>
</dbReference>
<reference evidence="7 8" key="1">
    <citation type="submission" date="2024-01" db="EMBL/GenBank/DDBJ databases">
        <title>A draft genome for a cacao thread blight-causing isolate of Paramarasmius palmivorus.</title>
        <authorList>
            <person name="Baruah I.K."/>
            <person name="Bukari Y."/>
            <person name="Amoako-Attah I."/>
            <person name="Meinhardt L.W."/>
            <person name="Bailey B.A."/>
            <person name="Cohen S.P."/>
        </authorList>
    </citation>
    <scope>NUCLEOTIDE SEQUENCE [LARGE SCALE GENOMIC DNA]</scope>
    <source>
        <strain evidence="7 8">GH-12</strain>
    </source>
</reference>
<evidence type="ECO:0000313" key="7">
    <source>
        <dbReference type="EMBL" id="KAK7047170.1"/>
    </source>
</evidence>
<dbReference type="AlphaFoldDB" id="A0AAW0D6T5"/>
<feature type="region of interest" description="Disordered" evidence="5">
    <location>
        <begin position="137"/>
        <end position="157"/>
    </location>
</feature>
<dbReference type="Gene3D" id="3.20.20.80">
    <property type="entry name" value="Glycosidases"/>
    <property type="match status" value="2"/>
</dbReference>
<dbReference type="SUPFAM" id="SSF51011">
    <property type="entry name" value="Glycosyl hydrolase domain"/>
    <property type="match status" value="1"/>
</dbReference>
<dbReference type="CDD" id="cd11333">
    <property type="entry name" value="AmyAc_SI_OligoGlu_DGase"/>
    <property type="match status" value="1"/>
</dbReference>
<dbReference type="FunFam" id="3.90.400.10:FF:000004">
    <property type="entry name" value="Oligo-1,6-glucosidase"/>
    <property type="match status" value="1"/>
</dbReference>
<evidence type="ECO:0000256" key="1">
    <source>
        <dbReference type="ARBA" id="ARBA00008061"/>
    </source>
</evidence>
<dbReference type="Proteomes" id="UP001383192">
    <property type="component" value="Unassembled WGS sequence"/>
</dbReference>
<dbReference type="GO" id="GO:0004556">
    <property type="term" value="F:alpha-amylase activity"/>
    <property type="evidence" value="ECO:0007669"/>
    <property type="project" value="TreeGrafter"/>
</dbReference>
<keyword evidence="8" id="KW-1185">Reference proteome</keyword>
<dbReference type="FunFam" id="3.20.20.80:FF:000087">
    <property type="entry name" value="Oligo-1,6-glucosidase IMA1"/>
    <property type="match status" value="1"/>
</dbReference>
<evidence type="ECO:0000256" key="4">
    <source>
        <dbReference type="ARBA" id="ARBA00026248"/>
    </source>
</evidence>
<dbReference type="GO" id="GO:0005987">
    <property type="term" value="P:sucrose catabolic process"/>
    <property type="evidence" value="ECO:0007669"/>
    <property type="project" value="TreeGrafter"/>
</dbReference>
<proteinExistence type="inferred from homology"/>
<organism evidence="7 8">
    <name type="scientific">Paramarasmius palmivorus</name>
    <dbReference type="NCBI Taxonomy" id="297713"/>
    <lineage>
        <taxon>Eukaryota</taxon>
        <taxon>Fungi</taxon>
        <taxon>Dikarya</taxon>
        <taxon>Basidiomycota</taxon>
        <taxon>Agaricomycotina</taxon>
        <taxon>Agaricomycetes</taxon>
        <taxon>Agaricomycetidae</taxon>
        <taxon>Agaricales</taxon>
        <taxon>Marasmiineae</taxon>
        <taxon>Marasmiaceae</taxon>
        <taxon>Paramarasmius</taxon>
    </lineage>
</organism>
<sequence length="612" mass="71351">MSTSTTKDYTEKREWWKESVVYQIYPTSFFDSNGDGIGDLNGIISKLDYIKDLGVTVIWLSPIYKSPLADMGYDIADYRAIDPRYGTLEDWDRLLKGAHDRGIRLIMDLVVNHTSDEHEWFVQSRTARENNPKRDWYIWRPPRQDKDGKRQPPNNWKSNFEGSAWAYDDKTEQYYLHLWHKKQPDLNWENPDLRQAVWDVMKFWLDRGCDGFRMDVINCLSKTPGLPDAPISNPKDEYQPASMYYANGPHIHEYLKEMYEKVLSHYTTITVGETPFTHDTDKLVAYVLPDSHELNMAFPFELMHIDAPKLEGEAEGQPSELYHRDYQLSEFKEIVNKWQLLKMKEGYWNATYIENHDQARSVTRFGNDSSDDLRRRSAKLLALFYATQRGTLYVYQGQELGLKNAPRTWGIEEYLDVATQNFWNKILNQRRQESGKEDVGMDDILDGIQMKARDHARIPLSWDSSPHGGFTTGKPWMRVNDDHPTWNAAAQINDDSSVLAFWKRMLEVRKQYDVLVYGNFNLLYPGHEQLFAYTRSLKVGTTALVVMNFSKEALRVKMPVLKEQGVDGQELTWNTFTFVHGNVTGLDYLDIQVGRDILLSPYEGRLYISTVQ</sequence>